<evidence type="ECO:0000313" key="5">
    <source>
        <dbReference type="EMBL" id="CCE62855.1"/>
    </source>
</evidence>
<dbReference type="GO" id="GO:0007131">
    <property type="term" value="P:reciprocal meiotic recombination"/>
    <property type="evidence" value="ECO:0007669"/>
    <property type="project" value="EnsemblFungi"/>
</dbReference>
<evidence type="ECO:0000256" key="2">
    <source>
        <dbReference type="ARBA" id="ARBA00022763"/>
    </source>
</evidence>
<dbReference type="Pfam" id="PF07061">
    <property type="entry name" value="Swi5"/>
    <property type="match status" value="1"/>
</dbReference>
<dbReference type="EMBL" id="HE612859">
    <property type="protein sequence ID" value="CCE62855.1"/>
    <property type="molecule type" value="Genomic_DNA"/>
</dbReference>
<protein>
    <submittedName>
        <fullName evidence="5">Uncharacterized protein</fullName>
    </submittedName>
</protein>
<name>G8BSN4_TETPH</name>
<keyword evidence="6" id="KW-1185">Reference proteome</keyword>
<feature type="coiled-coil region" evidence="4">
    <location>
        <begin position="1"/>
        <end position="28"/>
    </location>
</feature>
<evidence type="ECO:0000256" key="4">
    <source>
        <dbReference type="SAM" id="Coils"/>
    </source>
</evidence>
<dbReference type="STRING" id="1071381.G8BSN4"/>
<dbReference type="OrthoDB" id="255837at2759"/>
<evidence type="ECO:0000313" key="6">
    <source>
        <dbReference type="Proteomes" id="UP000005666"/>
    </source>
</evidence>
<proteinExistence type="inferred from homology"/>
<dbReference type="KEGG" id="tpf:TPHA_0D02170"/>
<gene>
    <name evidence="5" type="primary">TPHA0D02170</name>
    <name evidence="5" type="ordered locus">TPHA_0D02170</name>
</gene>
<dbReference type="RefSeq" id="XP_003685289.1">
    <property type="nucleotide sequence ID" value="XM_003685241.1"/>
</dbReference>
<dbReference type="GeneID" id="11534287"/>
<keyword evidence="4" id="KW-0175">Coiled coil</keyword>
<dbReference type="AlphaFoldDB" id="G8BSN4"/>
<dbReference type="GO" id="GO:0000794">
    <property type="term" value="C:condensed nuclear chromosome"/>
    <property type="evidence" value="ECO:0007669"/>
    <property type="project" value="EnsemblFungi"/>
</dbReference>
<sequence>MTDYITLIKKKEQLLKEQEAEYESLLKSYGQSCLKHGITIPPKQILATHISKLKEYNELRDTGLKLIQLIANEKNCPLKTIFEEMGHQMKDT</sequence>
<dbReference type="GO" id="GO:0032798">
    <property type="term" value="C:Swi5-Sfr1 complex"/>
    <property type="evidence" value="ECO:0007669"/>
    <property type="project" value="EnsemblFungi"/>
</dbReference>
<dbReference type="eggNOG" id="ENOG502S9IK">
    <property type="taxonomic scope" value="Eukaryota"/>
</dbReference>
<accession>G8BSN4</accession>
<dbReference type="Proteomes" id="UP000005666">
    <property type="component" value="Chromosome 4"/>
</dbReference>
<keyword evidence="3" id="KW-0234">DNA repair</keyword>
<keyword evidence="2" id="KW-0227">DNA damage</keyword>
<dbReference type="Gene3D" id="1.20.5.170">
    <property type="match status" value="1"/>
</dbReference>
<evidence type="ECO:0000256" key="1">
    <source>
        <dbReference type="ARBA" id="ARBA00008060"/>
    </source>
</evidence>
<reference evidence="5 6" key="1">
    <citation type="journal article" date="2011" name="Proc. Natl. Acad. Sci. U.S.A.">
        <title>Evolutionary erosion of yeast sex chromosomes by mating-type switching accidents.</title>
        <authorList>
            <person name="Gordon J.L."/>
            <person name="Armisen D."/>
            <person name="Proux-Wera E."/>
            <person name="Oheigeartaigh S.S."/>
            <person name="Byrne K.P."/>
            <person name="Wolfe K.H."/>
        </authorList>
    </citation>
    <scope>NUCLEOTIDE SEQUENCE [LARGE SCALE GENOMIC DNA]</scope>
    <source>
        <strain evidence="6">ATCC 24235 / CBS 4417 / NBRC 1672 / NRRL Y-8282 / UCD 70-5</strain>
    </source>
</reference>
<dbReference type="InterPro" id="IPR010760">
    <property type="entry name" value="DNA-repair_Swi5"/>
</dbReference>
<dbReference type="HOGENOM" id="CLU_106110_2_0_1"/>
<organism evidence="5 6">
    <name type="scientific">Tetrapisispora phaffii (strain ATCC 24235 / CBS 4417 / NBRC 1672 / NRRL Y-8282 / UCD 70-5)</name>
    <name type="common">Yeast</name>
    <name type="synonym">Fabospora phaffii</name>
    <dbReference type="NCBI Taxonomy" id="1071381"/>
    <lineage>
        <taxon>Eukaryota</taxon>
        <taxon>Fungi</taxon>
        <taxon>Dikarya</taxon>
        <taxon>Ascomycota</taxon>
        <taxon>Saccharomycotina</taxon>
        <taxon>Saccharomycetes</taxon>
        <taxon>Saccharomycetales</taxon>
        <taxon>Saccharomycetaceae</taxon>
        <taxon>Tetrapisispora</taxon>
    </lineage>
</organism>
<dbReference type="OMA" id="EYESMNG"/>
<evidence type="ECO:0000256" key="3">
    <source>
        <dbReference type="ARBA" id="ARBA00023204"/>
    </source>
</evidence>
<dbReference type="GO" id="GO:0000707">
    <property type="term" value="P:meiotic DNA recombinase assembly"/>
    <property type="evidence" value="ECO:0007669"/>
    <property type="project" value="EnsemblFungi"/>
</dbReference>
<comment type="similarity">
    <text evidence="1">Belongs to the SWI5/SAE3 family.</text>
</comment>